<keyword evidence="1" id="KW-0732">Signal</keyword>
<dbReference type="RefSeq" id="WP_114405648.1">
    <property type="nucleotide sequence ID" value="NZ_QOWE01000006.1"/>
</dbReference>
<evidence type="ECO:0000256" key="1">
    <source>
        <dbReference type="SAM" id="SignalP"/>
    </source>
</evidence>
<feature type="chain" id="PRO_5016777483" evidence="1">
    <location>
        <begin position="27"/>
        <end position="226"/>
    </location>
</feature>
<protein>
    <submittedName>
        <fullName evidence="2">DUF3826 domain-containing protein</fullName>
    </submittedName>
</protein>
<dbReference type="EMBL" id="QOWE01000006">
    <property type="protein sequence ID" value="RCR69949.1"/>
    <property type="molecule type" value="Genomic_DNA"/>
</dbReference>
<sequence>MTPKTFLFSGLIVLMGALSTLGQASAPASVDTAYNRVVTERAAKIVATLNLSEPAKSARVQERIAQQYRDLNAIHERRKEAIKNRVEMAPTATKLAEKEKLEGEITGELKTLHTDFLARLAADLNSQQIDQVKDGMTYGVLPITYKGYQAMLPDLTEAQKKQILAWLTEARERAMDEGTSKEKHAMFGKYKGRINNYLSAAGIDLKQAGKAWEERIASEAEKARKQ</sequence>
<proteinExistence type="predicted"/>
<dbReference type="Proteomes" id="UP000253383">
    <property type="component" value="Unassembled WGS sequence"/>
</dbReference>
<accession>A0A368JQK4</accession>
<dbReference type="OrthoDB" id="1375905at2"/>
<organism evidence="2 3">
    <name type="scientific">Larkinella punicea</name>
    <dbReference type="NCBI Taxonomy" id="2315727"/>
    <lineage>
        <taxon>Bacteria</taxon>
        <taxon>Pseudomonadati</taxon>
        <taxon>Bacteroidota</taxon>
        <taxon>Cytophagia</taxon>
        <taxon>Cytophagales</taxon>
        <taxon>Spirosomataceae</taxon>
        <taxon>Larkinella</taxon>
    </lineage>
</organism>
<feature type="signal peptide" evidence="1">
    <location>
        <begin position="1"/>
        <end position="26"/>
    </location>
</feature>
<reference evidence="2 3" key="1">
    <citation type="submission" date="2018-07" db="EMBL/GenBank/DDBJ databases">
        <title>Genome analysis of Larkinella rosea.</title>
        <authorList>
            <person name="Zhou Z."/>
            <person name="Wang G."/>
        </authorList>
    </citation>
    <scope>NUCLEOTIDE SEQUENCE [LARGE SCALE GENOMIC DNA]</scope>
    <source>
        <strain evidence="3">zzj9</strain>
    </source>
</reference>
<keyword evidence="3" id="KW-1185">Reference proteome</keyword>
<evidence type="ECO:0000313" key="2">
    <source>
        <dbReference type="EMBL" id="RCR69949.1"/>
    </source>
</evidence>
<gene>
    <name evidence="2" type="ORF">DUE52_08950</name>
</gene>
<evidence type="ECO:0000313" key="3">
    <source>
        <dbReference type="Proteomes" id="UP000253383"/>
    </source>
</evidence>
<name>A0A368JQK4_9BACT</name>
<dbReference type="AlphaFoldDB" id="A0A368JQK4"/>
<comment type="caution">
    <text evidence="2">The sequence shown here is derived from an EMBL/GenBank/DDBJ whole genome shotgun (WGS) entry which is preliminary data.</text>
</comment>
<dbReference type="InterPro" id="IPR024284">
    <property type="entry name" value="DUF3826"/>
</dbReference>
<dbReference type="Pfam" id="PF12875">
    <property type="entry name" value="DUF3826"/>
    <property type="match status" value="1"/>
</dbReference>